<dbReference type="InterPro" id="IPR036890">
    <property type="entry name" value="HATPase_C_sf"/>
</dbReference>
<keyword evidence="5" id="KW-0547">Nucleotide-binding</keyword>
<dbReference type="KEGG" id="halt:IM660_05180"/>
<dbReference type="GO" id="GO:0016020">
    <property type="term" value="C:membrane"/>
    <property type="evidence" value="ECO:0007669"/>
    <property type="project" value="InterPro"/>
</dbReference>
<gene>
    <name evidence="11" type="ORF">IM660_05180</name>
</gene>
<dbReference type="GO" id="GO:0005524">
    <property type="term" value="F:ATP binding"/>
    <property type="evidence" value="ECO:0007669"/>
    <property type="project" value="UniProtKB-KW"/>
</dbReference>
<evidence type="ECO:0000256" key="7">
    <source>
        <dbReference type="ARBA" id="ARBA00022840"/>
    </source>
</evidence>
<dbReference type="GO" id="GO:0046983">
    <property type="term" value="F:protein dimerization activity"/>
    <property type="evidence" value="ECO:0007669"/>
    <property type="project" value="InterPro"/>
</dbReference>
<dbReference type="Gene3D" id="3.30.565.10">
    <property type="entry name" value="Histidine kinase-like ATPase, C-terminal domain"/>
    <property type="match status" value="1"/>
</dbReference>
<dbReference type="Proteomes" id="UP000593758">
    <property type="component" value="Chromosome"/>
</dbReference>
<sequence>MTISVATPVAAPNRSVERFGPRARRTARAVLISSCCCVTGALAFVATYGLALEENEPEPAASIIALMVLDLLVGLVAGIASGPVRGSRSGNLLLVVAGSLSAWSVPASMVAMVRIGGRRSPAWDGAVVAIMVAGTFAVAWVHPLSSGEPLTWRLIGAVAVAAVAIAALMWGRARGTRAALITSLRHQAAAAERAREATRREREADIARARAQERSAIARDMHDSLSHQLSLISVHAGALAHRNDLPPMRIREAARTIHTCAGEANAVLREVLSTLRYASHPGSEERERVTDPLPVATTIDALANQARTTGQKVAVSWRGTTPHALQEQSPTTGTSLVRICSELITNARKHAPGAALALRLELTGTELVLRALNPALGSQPHTLGTGFGLVGVAERARLVGGTARWGHTRHDQFEVEVRIPWHT</sequence>
<keyword evidence="6" id="KW-0418">Kinase</keyword>
<accession>A0A7M1SYG0</accession>
<evidence type="ECO:0000256" key="4">
    <source>
        <dbReference type="ARBA" id="ARBA00022679"/>
    </source>
</evidence>
<evidence type="ECO:0000313" key="11">
    <source>
        <dbReference type="EMBL" id="QOR71673.1"/>
    </source>
</evidence>
<dbReference type="PANTHER" id="PTHR24421">
    <property type="entry name" value="NITRATE/NITRITE SENSOR PROTEIN NARX-RELATED"/>
    <property type="match status" value="1"/>
</dbReference>
<dbReference type="PANTHER" id="PTHR24421:SF10">
    <property type="entry name" value="NITRATE_NITRITE SENSOR PROTEIN NARQ"/>
    <property type="match status" value="1"/>
</dbReference>
<comment type="catalytic activity">
    <reaction evidence="1">
        <text>ATP + protein L-histidine = ADP + protein N-phospho-L-histidine.</text>
        <dbReference type="EC" id="2.7.13.3"/>
    </reaction>
</comment>
<keyword evidence="7" id="KW-0067">ATP-binding</keyword>
<feature type="transmembrane region" description="Helical" evidence="9">
    <location>
        <begin position="150"/>
        <end position="170"/>
    </location>
</feature>
<organism evidence="11 12">
    <name type="scientific">Ruania alkalisoli</name>
    <dbReference type="NCBI Taxonomy" id="2779775"/>
    <lineage>
        <taxon>Bacteria</taxon>
        <taxon>Bacillati</taxon>
        <taxon>Actinomycetota</taxon>
        <taxon>Actinomycetes</taxon>
        <taxon>Micrococcales</taxon>
        <taxon>Ruaniaceae</taxon>
        <taxon>Ruania</taxon>
    </lineage>
</organism>
<keyword evidence="12" id="KW-1185">Reference proteome</keyword>
<name>A0A7M1SYG0_9MICO</name>
<protein>
    <recommendedName>
        <fullName evidence="2">histidine kinase</fullName>
        <ecNumber evidence="2">2.7.13.3</ecNumber>
    </recommendedName>
</protein>
<feature type="transmembrane region" description="Helical" evidence="9">
    <location>
        <begin position="29"/>
        <end position="51"/>
    </location>
</feature>
<evidence type="ECO:0000256" key="8">
    <source>
        <dbReference type="ARBA" id="ARBA00023012"/>
    </source>
</evidence>
<keyword evidence="9" id="KW-0472">Membrane</keyword>
<dbReference type="EC" id="2.7.13.3" evidence="2"/>
<evidence type="ECO:0000256" key="5">
    <source>
        <dbReference type="ARBA" id="ARBA00022741"/>
    </source>
</evidence>
<dbReference type="InterPro" id="IPR050482">
    <property type="entry name" value="Sensor_HK_TwoCompSys"/>
</dbReference>
<feature type="transmembrane region" description="Helical" evidence="9">
    <location>
        <begin position="63"/>
        <end position="80"/>
    </location>
</feature>
<keyword evidence="8" id="KW-0902">Two-component regulatory system</keyword>
<evidence type="ECO:0000256" key="1">
    <source>
        <dbReference type="ARBA" id="ARBA00000085"/>
    </source>
</evidence>
<dbReference type="AlphaFoldDB" id="A0A7M1SYG0"/>
<dbReference type="EMBL" id="CP063169">
    <property type="protein sequence ID" value="QOR71673.1"/>
    <property type="molecule type" value="Genomic_DNA"/>
</dbReference>
<evidence type="ECO:0000256" key="6">
    <source>
        <dbReference type="ARBA" id="ARBA00022777"/>
    </source>
</evidence>
<feature type="transmembrane region" description="Helical" evidence="9">
    <location>
        <begin position="92"/>
        <end position="113"/>
    </location>
</feature>
<keyword evidence="4" id="KW-0808">Transferase</keyword>
<keyword evidence="9" id="KW-1133">Transmembrane helix</keyword>
<evidence type="ECO:0000313" key="12">
    <source>
        <dbReference type="Proteomes" id="UP000593758"/>
    </source>
</evidence>
<dbReference type="SUPFAM" id="SSF55874">
    <property type="entry name" value="ATPase domain of HSP90 chaperone/DNA topoisomerase II/histidine kinase"/>
    <property type="match status" value="1"/>
</dbReference>
<evidence type="ECO:0000256" key="2">
    <source>
        <dbReference type="ARBA" id="ARBA00012438"/>
    </source>
</evidence>
<evidence type="ECO:0000256" key="9">
    <source>
        <dbReference type="SAM" id="Phobius"/>
    </source>
</evidence>
<feature type="transmembrane region" description="Helical" evidence="9">
    <location>
        <begin position="125"/>
        <end position="144"/>
    </location>
</feature>
<proteinExistence type="predicted"/>
<dbReference type="CDD" id="cd16917">
    <property type="entry name" value="HATPase_UhpB-NarQ-NarX-like"/>
    <property type="match status" value="1"/>
</dbReference>
<dbReference type="GO" id="GO:0000155">
    <property type="term" value="F:phosphorelay sensor kinase activity"/>
    <property type="evidence" value="ECO:0007669"/>
    <property type="project" value="InterPro"/>
</dbReference>
<dbReference type="Gene3D" id="1.20.5.1930">
    <property type="match status" value="1"/>
</dbReference>
<evidence type="ECO:0000256" key="3">
    <source>
        <dbReference type="ARBA" id="ARBA00022553"/>
    </source>
</evidence>
<evidence type="ECO:0000259" key="10">
    <source>
        <dbReference type="Pfam" id="PF07730"/>
    </source>
</evidence>
<keyword evidence="3" id="KW-0597">Phosphoprotein</keyword>
<dbReference type="Pfam" id="PF07730">
    <property type="entry name" value="HisKA_3"/>
    <property type="match status" value="1"/>
</dbReference>
<reference evidence="11 12" key="1">
    <citation type="submission" date="2020-10" db="EMBL/GenBank/DDBJ databases">
        <title>Haloactinobacterium sp. RN3S43, a bacterium isolated from saline soil.</title>
        <authorList>
            <person name="Sun J.-Q."/>
        </authorList>
    </citation>
    <scope>NUCLEOTIDE SEQUENCE [LARGE SCALE GENOMIC DNA]</scope>
    <source>
        <strain evidence="11 12">RN3S43</strain>
    </source>
</reference>
<feature type="domain" description="Signal transduction histidine kinase subgroup 3 dimerisation and phosphoacceptor" evidence="10">
    <location>
        <begin position="213"/>
        <end position="276"/>
    </location>
</feature>
<dbReference type="InterPro" id="IPR011712">
    <property type="entry name" value="Sig_transdc_His_kin_sub3_dim/P"/>
</dbReference>
<keyword evidence="9" id="KW-0812">Transmembrane</keyword>
<dbReference type="RefSeq" id="WP_193498328.1">
    <property type="nucleotide sequence ID" value="NZ_CP063169.1"/>
</dbReference>